<comment type="similarity">
    <text evidence="2 3">Belongs to the small heat shock protein (HSP20) family.</text>
</comment>
<evidence type="ECO:0000256" key="4">
    <source>
        <dbReference type="SAM" id="Phobius"/>
    </source>
</evidence>
<evidence type="ECO:0000313" key="7">
    <source>
        <dbReference type="Proteomes" id="UP001293593"/>
    </source>
</evidence>
<dbReference type="CDD" id="cd06464">
    <property type="entry name" value="ACD_sHsps-like"/>
    <property type="match status" value="1"/>
</dbReference>
<keyword evidence="1" id="KW-0346">Stress response</keyword>
<comment type="caution">
    <text evidence="6">The sequence shown here is derived from an EMBL/GenBank/DDBJ whole genome shotgun (WGS) entry which is preliminary data.</text>
</comment>
<evidence type="ECO:0000313" key="6">
    <source>
        <dbReference type="EMBL" id="KAK4279191.1"/>
    </source>
</evidence>
<feature type="domain" description="SHSP" evidence="5">
    <location>
        <begin position="9"/>
        <end position="115"/>
    </location>
</feature>
<evidence type="ECO:0000256" key="1">
    <source>
        <dbReference type="ARBA" id="ARBA00023016"/>
    </source>
</evidence>
<dbReference type="InterPro" id="IPR031107">
    <property type="entry name" value="Small_HSP"/>
</dbReference>
<dbReference type="EMBL" id="JAWXYG010000003">
    <property type="protein sequence ID" value="KAK4279191.1"/>
    <property type="molecule type" value="Genomic_DNA"/>
</dbReference>
<evidence type="ECO:0000259" key="5">
    <source>
        <dbReference type="PROSITE" id="PS01031"/>
    </source>
</evidence>
<keyword evidence="4" id="KW-0472">Membrane</keyword>
<dbReference type="SUPFAM" id="SSF49764">
    <property type="entry name" value="HSP20-like chaperones"/>
    <property type="match status" value="1"/>
</dbReference>
<protein>
    <recommendedName>
        <fullName evidence="5">SHSP domain-containing protein</fullName>
    </recommendedName>
</protein>
<name>A0AAE1MXZ3_9FABA</name>
<dbReference type="InterPro" id="IPR002068">
    <property type="entry name" value="A-crystallin/Hsp20_dom"/>
</dbReference>
<dbReference type="Gene3D" id="2.60.40.790">
    <property type="match status" value="1"/>
</dbReference>
<dbReference type="Pfam" id="PF00011">
    <property type="entry name" value="HSP20"/>
    <property type="match status" value="1"/>
</dbReference>
<organism evidence="6 7">
    <name type="scientific">Acacia crassicarpa</name>
    <name type="common">northern wattle</name>
    <dbReference type="NCBI Taxonomy" id="499986"/>
    <lineage>
        <taxon>Eukaryota</taxon>
        <taxon>Viridiplantae</taxon>
        <taxon>Streptophyta</taxon>
        <taxon>Embryophyta</taxon>
        <taxon>Tracheophyta</taxon>
        <taxon>Spermatophyta</taxon>
        <taxon>Magnoliopsida</taxon>
        <taxon>eudicotyledons</taxon>
        <taxon>Gunneridae</taxon>
        <taxon>Pentapetalae</taxon>
        <taxon>rosids</taxon>
        <taxon>fabids</taxon>
        <taxon>Fabales</taxon>
        <taxon>Fabaceae</taxon>
        <taxon>Caesalpinioideae</taxon>
        <taxon>mimosoid clade</taxon>
        <taxon>Acacieae</taxon>
        <taxon>Acacia</taxon>
    </lineage>
</organism>
<keyword evidence="7" id="KW-1185">Reference proteome</keyword>
<dbReference type="PROSITE" id="PS01031">
    <property type="entry name" value="SHSP"/>
    <property type="match status" value="1"/>
</dbReference>
<dbReference type="Proteomes" id="UP001293593">
    <property type="component" value="Unassembled WGS sequence"/>
</dbReference>
<evidence type="ECO:0000256" key="2">
    <source>
        <dbReference type="PROSITE-ProRule" id="PRU00285"/>
    </source>
</evidence>
<gene>
    <name evidence="6" type="ORF">QN277_016937</name>
</gene>
<keyword evidence="4" id="KW-1133">Transmembrane helix</keyword>
<evidence type="ECO:0000256" key="3">
    <source>
        <dbReference type="RuleBase" id="RU003616"/>
    </source>
</evidence>
<proteinExistence type="inferred from homology"/>
<sequence length="158" mass="18339">MNSKARREIIYEDFEPTCNWVREQESDTLVLLLSGFRREEMKAQVTSNHILKVSGEEKKKDKTSVARRFYKEFSVPREADINQIVAKFEDGKLYIKLPKTMTTKKKKQVWKLMIVGFIVALVMLVLVIWTGFRSNAMQHYSSPLGTSSSDIQELFVDV</sequence>
<dbReference type="AlphaFoldDB" id="A0AAE1MXZ3"/>
<keyword evidence="4" id="KW-0812">Transmembrane</keyword>
<dbReference type="InterPro" id="IPR008978">
    <property type="entry name" value="HSP20-like_chaperone"/>
</dbReference>
<feature type="transmembrane region" description="Helical" evidence="4">
    <location>
        <begin position="109"/>
        <end position="132"/>
    </location>
</feature>
<accession>A0AAE1MXZ3</accession>
<reference evidence="6" key="1">
    <citation type="submission" date="2023-10" db="EMBL/GenBank/DDBJ databases">
        <title>Chromosome-level genome of the transformable northern wattle, Acacia crassicarpa.</title>
        <authorList>
            <person name="Massaro I."/>
            <person name="Sinha N.R."/>
            <person name="Poethig S."/>
            <person name="Leichty A.R."/>
        </authorList>
    </citation>
    <scope>NUCLEOTIDE SEQUENCE</scope>
    <source>
        <strain evidence="6">Acra3RX</strain>
        <tissue evidence="6">Leaf</tissue>
    </source>
</reference>
<dbReference type="PANTHER" id="PTHR11527">
    <property type="entry name" value="HEAT-SHOCK PROTEIN 20 FAMILY MEMBER"/>
    <property type="match status" value="1"/>
</dbReference>